<keyword evidence="1" id="KW-0597">Phosphoprotein</keyword>
<reference evidence="4 5" key="1">
    <citation type="submission" date="2024-04" db="EMBL/GenBank/DDBJ databases">
        <title>Human intestinal bacterial collection.</title>
        <authorList>
            <person name="Pauvert C."/>
            <person name="Hitch T.C.A."/>
            <person name="Clavel T."/>
        </authorList>
    </citation>
    <scope>NUCLEOTIDE SEQUENCE [LARGE SCALE GENOMIC DNA]</scope>
    <source>
        <strain evidence="4 5">CLA-AA-H197</strain>
    </source>
</reference>
<dbReference type="RefSeq" id="WP_349182896.1">
    <property type="nucleotide sequence ID" value="NZ_JBBNGS010000014.1"/>
</dbReference>
<dbReference type="SMART" id="SM00850">
    <property type="entry name" value="LytTR"/>
    <property type="match status" value="1"/>
</dbReference>
<dbReference type="InterPro" id="IPR007492">
    <property type="entry name" value="LytTR_DNA-bd_dom"/>
</dbReference>
<organism evidence="4 5">
    <name type="scientific">Paratractidigestivibacter faecalis</name>
    <dbReference type="NCBI Taxonomy" id="2292441"/>
    <lineage>
        <taxon>Bacteria</taxon>
        <taxon>Bacillati</taxon>
        <taxon>Actinomycetota</taxon>
        <taxon>Coriobacteriia</taxon>
        <taxon>Coriobacteriales</taxon>
        <taxon>Atopobiaceae</taxon>
        <taxon>Paratractidigestivibacter</taxon>
    </lineage>
</organism>
<comment type="caution">
    <text evidence="4">The sequence shown here is derived from an EMBL/GenBank/DDBJ whole genome shotgun (WGS) entry which is preliminary data.</text>
</comment>
<evidence type="ECO:0000259" key="2">
    <source>
        <dbReference type="PROSITE" id="PS50110"/>
    </source>
</evidence>
<sequence length="234" mass="26211">MNIAIVDDSDADAQSLIGYLDAFEAEREPGLVTERFRDANTFLKSDTSRFSLVIMDIDMPGLSGMEAAHLLRSVNPAIQIMFMTTMPQYALESYEVEAVDYVLKPVAYAAFALKLSKALLRVKRARQDVIVVKTAEGVFSLSPSEVTYVESQGHYLVYHAHGRNLRARDTMTAAEKRLEPLGFVRCNSYYLVNLRSVSSITGLDVTVGGEVLRMSRSRRKTFMETFARFSGSPW</sequence>
<dbReference type="Gene3D" id="2.40.50.1020">
    <property type="entry name" value="LytTr DNA-binding domain"/>
    <property type="match status" value="1"/>
</dbReference>
<dbReference type="InterPro" id="IPR011006">
    <property type="entry name" value="CheY-like_superfamily"/>
</dbReference>
<dbReference type="PROSITE" id="PS50110">
    <property type="entry name" value="RESPONSE_REGULATORY"/>
    <property type="match status" value="1"/>
</dbReference>
<feature type="domain" description="Response regulatory" evidence="2">
    <location>
        <begin position="2"/>
        <end position="119"/>
    </location>
</feature>
<dbReference type="SMART" id="SM00448">
    <property type="entry name" value="REC"/>
    <property type="match status" value="1"/>
</dbReference>
<dbReference type="Gene3D" id="3.40.50.2300">
    <property type="match status" value="1"/>
</dbReference>
<evidence type="ECO:0000313" key="5">
    <source>
        <dbReference type="Proteomes" id="UP001478817"/>
    </source>
</evidence>
<accession>A0ABV1IH65</accession>
<protein>
    <submittedName>
        <fullName evidence="4">LytTR family DNA-binding domain-containing protein</fullName>
    </submittedName>
</protein>
<dbReference type="EMBL" id="JBBNGS010000014">
    <property type="protein sequence ID" value="MEQ2638243.1"/>
    <property type="molecule type" value="Genomic_DNA"/>
</dbReference>
<evidence type="ECO:0000313" key="4">
    <source>
        <dbReference type="EMBL" id="MEQ2638243.1"/>
    </source>
</evidence>
<dbReference type="InterPro" id="IPR001789">
    <property type="entry name" value="Sig_transdc_resp-reg_receiver"/>
</dbReference>
<name>A0ABV1IH65_9ACTN</name>
<dbReference type="GO" id="GO:0003677">
    <property type="term" value="F:DNA binding"/>
    <property type="evidence" value="ECO:0007669"/>
    <property type="project" value="UniProtKB-KW"/>
</dbReference>
<feature type="modified residue" description="4-aspartylphosphate" evidence="1">
    <location>
        <position position="56"/>
    </location>
</feature>
<feature type="domain" description="HTH LytTR-type" evidence="3">
    <location>
        <begin position="130"/>
        <end position="228"/>
    </location>
</feature>
<dbReference type="Proteomes" id="UP001478817">
    <property type="component" value="Unassembled WGS sequence"/>
</dbReference>
<evidence type="ECO:0000256" key="1">
    <source>
        <dbReference type="PROSITE-ProRule" id="PRU00169"/>
    </source>
</evidence>
<dbReference type="PROSITE" id="PS50930">
    <property type="entry name" value="HTH_LYTTR"/>
    <property type="match status" value="1"/>
</dbReference>
<dbReference type="Pfam" id="PF04397">
    <property type="entry name" value="LytTR"/>
    <property type="match status" value="1"/>
</dbReference>
<keyword evidence="5" id="KW-1185">Reference proteome</keyword>
<dbReference type="Pfam" id="PF00072">
    <property type="entry name" value="Response_reg"/>
    <property type="match status" value="1"/>
</dbReference>
<evidence type="ECO:0000259" key="3">
    <source>
        <dbReference type="PROSITE" id="PS50930"/>
    </source>
</evidence>
<dbReference type="PANTHER" id="PTHR37299">
    <property type="entry name" value="TRANSCRIPTIONAL REGULATOR-RELATED"/>
    <property type="match status" value="1"/>
</dbReference>
<dbReference type="InterPro" id="IPR046947">
    <property type="entry name" value="LytR-like"/>
</dbReference>
<proteinExistence type="predicted"/>
<gene>
    <name evidence="4" type="ORF">AAAT05_07815</name>
</gene>
<dbReference type="SUPFAM" id="SSF52172">
    <property type="entry name" value="CheY-like"/>
    <property type="match status" value="1"/>
</dbReference>
<keyword evidence="4" id="KW-0238">DNA-binding</keyword>
<dbReference type="CDD" id="cd00156">
    <property type="entry name" value="REC"/>
    <property type="match status" value="1"/>
</dbReference>
<dbReference type="PANTHER" id="PTHR37299:SF1">
    <property type="entry name" value="STAGE 0 SPORULATION PROTEIN A HOMOLOG"/>
    <property type="match status" value="1"/>
</dbReference>